<evidence type="ECO:0000256" key="2">
    <source>
        <dbReference type="ARBA" id="ARBA00023134"/>
    </source>
</evidence>
<dbReference type="InterPro" id="IPR027417">
    <property type="entry name" value="P-loop_NTPase"/>
</dbReference>
<gene>
    <name evidence="7" type="ORF">CTEN210_00111</name>
</gene>
<feature type="signal peptide" evidence="4">
    <location>
        <begin position="1"/>
        <end position="22"/>
    </location>
</feature>
<dbReference type="InterPro" id="IPR006169">
    <property type="entry name" value="GTP1_OBG_dom"/>
</dbReference>
<keyword evidence="2" id="KW-0342">GTP-binding</keyword>
<dbReference type="PROSITE" id="PS51883">
    <property type="entry name" value="OBG"/>
    <property type="match status" value="1"/>
</dbReference>
<evidence type="ECO:0000313" key="7">
    <source>
        <dbReference type="EMBL" id="GFH43638.1"/>
    </source>
</evidence>
<keyword evidence="8" id="KW-1185">Reference proteome</keyword>
<accession>A0AAD3GYN2</accession>
<reference evidence="7 8" key="1">
    <citation type="journal article" date="2021" name="Sci. Rep.">
        <title>The genome of the diatom Chaetoceros tenuissimus carries an ancient integrated fragment of an extant virus.</title>
        <authorList>
            <person name="Hongo Y."/>
            <person name="Kimura K."/>
            <person name="Takaki Y."/>
            <person name="Yoshida Y."/>
            <person name="Baba S."/>
            <person name="Kobayashi G."/>
            <person name="Nagasaki K."/>
            <person name="Hano T."/>
            <person name="Tomaru Y."/>
        </authorList>
    </citation>
    <scope>NUCLEOTIDE SEQUENCE [LARGE SCALE GENOMIC DNA]</scope>
    <source>
        <strain evidence="7 8">NIES-3715</strain>
    </source>
</reference>
<feature type="region of interest" description="Disordered" evidence="3">
    <location>
        <begin position="259"/>
        <end position="278"/>
    </location>
</feature>
<feature type="chain" id="PRO_5042283733" description="Obg family GTPase CgtA" evidence="4">
    <location>
        <begin position="23"/>
        <end position="497"/>
    </location>
</feature>
<dbReference type="Gene3D" id="2.70.210.12">
    <property type="entry name" value="GTP1/OBG domain"/>
    <property type="match status" value="1"/>
</dbReference>
<feature type="domain" description="Obg" evidence="6">
    <location>
        <begin position="91"/>
        <end position="293"/>
    </location>
</feature>
<protein>
    <recommendedName>
        <fullName evidence="9">Obg family GTPase CgtA</fullName>
    </recommendedName>
</protein>
<sequence length="497" mass="53467">MHTPIIFLGLLVLLELFACIQSFSTQSSISKSNSQSITRRYISTPEAENDTEETTYFSPNAALKSNDFDENEEIDPEAQKQMEESMGINEYSFFDEAAVFVRAGSGGQGASTYKKGPGGQNAQPDGGDGGKGGDVIIISDTSLNTLAGLTRAWRPNSFGGGGAAKAATNAGMMMRPLSFRAEKGEDGKRGFKSGKFGKDVTIRVPPGTLVQEEIDEVEINPETGERKVISTQVVDIGTVGKEEWDNKLVVALGGEGGEGSGNQGYKKGRGVRRTRAPPVGGERKRLKLTLKIVADVALVGVPNAGKSTFLASVTRAKPKIANYPFTTVIPNLGVWVPPNEFSSDDSTYGSGSEGLALCDVPGLIAGAAEGIGLGHAFLRHVERCHVILHLVDATSNDPIADFRMVNKEIMRYGNGKLAQMPQIVVVNKVDAWEENSGEEWEQGLKTRMDRESLEKALKEAMPHSRLMWMSAKEKDGVDDLMGRMNAFVKKVKAASSS</sequence>
<dbReference type="CDD" id="cd01898">
    <property type="entry name" value="Obg"/>
    <property type="match status" value="1"/>
</dbReference>
<dbReference type="GO" id="GO:0005525">
    <property type="term" value="F:GTP binding"/>
    <property type="evidence" value="ECO:0007669"/>
    <property type="project" value="UniProtKB-KW"/>
</dbReference>
<evidence type="ECO:0000256" key="1">
    <source>
        <dbReference type="ARBA" id="ARBA00022741"/>
    </source>
</evidence>
<evidence type="ECO:0000313" key="8">
    <source>
        <dbReference type="Proteomes" id="UP001054902"/>
    </source>
</evidence>
<dbReference type="GO" id="GO:0042254">
    <property type="term" value="P:ribosome biogenesis"/>
    <property type="evidence" value="ECO:0007669"/>
    <property type="project" value="UniProtKB-UniRule"/>
</dbReference>
<keyword evidence="1" id="KW-0547">Nucleotide-binding</keyword>
<proteinExistence type="predicted"/>
<dbReference type="InterPro" id="IPR036726">
    <property type="entry name" value="GTP1_OBG_dom_sf"/>
</dbReference>
<feature type="region of interest" description="Disordered" evidence="3">
    <location>
        <begin position="109"/>
        <end position="134"/>
    </location>
</feature>
<evidence type="ECO:0000256" key="3">
    <source>
        <dbReference type="SAM" id="MobiDB-lite"/>
    </source>
</evidence>
<evidence type="ECO:0000259" key="5">
    <source>
        <dbReference type="PROSITE" id="PS51710"/>
    </source>
</evidence>
<comment type="caution">
    <text evidence="7">The sequence shown here is derived from an EMBL/GenBank/DDBJ whole genome shotgun (WGS) entry which is preliminary data.</text>
</comment>
<dbReference type="PANTHER" id="PTHR11702">
    <property type="entry name" value="DEVELOPMENTALLY REGULATED GTP-BINDING PROTEIN-RELATED"/>
    <property type="match status" value="1"/>
</dbReference>
<dbReference type="GO" id="GO:0003924">
    <property type="term" value="F:GTPase activity"/>
    <property type="evidence" value="ECO:0007669"/>
    <property type="project" value="InterPro"/>
</dbReference>
<dbReference type="PRINTS" id="PR00326">
    <property type="entry name" value="GTP1OBG"/>
</dbReference>
<evidence type="ECO:0000256" key="4">
    <source>
        <dbReference type="SAM" id="SignalP"/>
    </source>
</evidence>
<dbReference type="InterPro" id="IPR006073">
    <property type="entry name" value="GTP-bd"/>
</dbReference>
<dbReference type="PROSITE" id="PS51710">
    <property type="entry name" value="G_OBG"/>
    <property type="match status" value="1"/>
</dbReference>
<dbReference type="EMBL" id="BLLK01000013">
    <property type="protein sequence ID" value="GFH43638.1"/>
    <property type="molecule type" value="Genomic_DNA"/>
</dbReference>
<dbReference type="PANTHER" id="PTHR11702:SF31">
    <property type="entry name" value="MITOCHONDRIAL RIBOSOME-ASSOCIATED GTPASE 2"/>
    <property type="match status" value="1"/>
</dbReference>
<dbReference type="SUPFAM" id="SSF82051">
    <property type="entry name" value="Obg GTP-binding protein N-terminal domain"/>
    <property type="match status" value="1"/>
</dbReference>
<dbReference type="Proteomes" id="UP001054902">
    <property type="component" value="Unassembled WGS sequence"/>
</dbReference>
<dbReference type="Pfam" id="PF01926">
    <property type="entry name" value="MMR_HSR1"/>
    <property type="match status" value="1"/>
</dbReference>
<dbReference type="Pfam" id="PF01018">
    <property type="entry name" value="GTP1_OBG"/>
    <property type="match status" value="2"/>
</dbReference>
<name>A0AAD3GYN2_9STRA</name>
<evidence type="ECO:0008006" key="9">
    <source>
        <dbReference type="Google" id="ProtNLM"/>
    </source>
</evidence>
<keyword evidence="4" id="KW-0732">Signal</keyword>
<dbReference type="InterPro" id="IPR031167">
    <property type="entry name" value="G_OBG"/>
</dbReference>
<dbReference type="InterPro" id="IPR045086">
    <property type="entry name" value="OBG_GTPase"/>
</dbReference>
<feature type="compositionally biased region" description="Basic residues" evidence="3">
    <location>
        <begin position="266"/>
        <end position="275"/>
    </location>
</feature>
<dbReference type="SUPFAM" id="SSF52540">
    <property type="entry name" value="P-loop containing nucleoside triphosphate hydrolases"/>
    <property type="match status" value="1"/>
</dbReference>
<dbReference type="AlphaFoldDB" id="A0AAD3GYN2"/>
<feature type="domain" description="OBG-type G" evidence="5">
    <location>
        <begin position="294"/>
        <end position="489"/>
    </location>
</feature>
<dbReference type="GO" id="GO:0005739">
    <property type="term" value="C:mitochondrion"/>
    <property type="evidence" value="ECO:0007669"/>
    <property type="project" value="TreeGrafter"/>
</dbReference>
<dbReference type="Gene3D" id="3.40.50.300">
    <property type="entry name" value="P-loop containing nucleotide triphosphate hydrolases"/>
    <property type="match status" value="1"/>
</dbReference>
<evidence type="ECO:0000259" key="6">
    <source>
        <dbReference type="PROSITE" id="PS51883"/>
    </source>
</evidence>
<organism evidence="7 8">
    <name type="scientific">Chaetoceros tenuissimus</name>
    <dbReference type="NCBI Taxonomy" id="426638"/>
    <lineage>
        <taxon>Eukaryota</taxon>
        <taxon>Sar</taxon>
        <taxon>Stramenopiles</taxon>
        <taxon>Ochrophyta</taxon>
        <taxon>Bacillariophyta</taxon>
        <taxon>Coscinodiscophyceae</taxon>
        <taxon>Chaetocerotophycidae</taxon>
        <taxon>Chaetocerotales</taxon>
        <taxon>Chaetocerotaceae</taxon>
        <taxon>Chaetoceros</taxon>
    </lineage>
</organism>